<dbReference type="EMBL" id="JACOOH010000005">
    <property type="protein sequence ID" value="MBC5622118.1"/>
    <property type="molecule type" value="Genomic_DNA"/>
</dbReference>
<feature type="transmembrane region" description="Helical" evidence="1">
    <location>
        <begin position="212"/>
        <end position="232"/>
    </location>
</feature>
<gene>
    <name evidence="3" type="ORF">H8S64_13500</name>
</gene>
<dbReference type="SMART" id="SM00014">
    <property type="entry name" value="acidPPc"/>
    <property type="match status" value="1"/>
</dbReference>
<dbReference type="SUPFAM" id="SSF48317">
    <property type="entry name" value="Acid phosphatase/Vanadium-dependent haloperoxidase"/>
    <property type="match status" value="1"/>
</dbReference>
<feature type="domain" description="Phosphatidic acid phosphatase type 2/haloperoxidase" evidence="2">
    <location>
        <begin position="61"/>
        <end position="176"/>
    </location>
</feature>
<accession>A0ABR7D2D9</accession>
<feature type="transmembrane region" description="Helical" evidence="1">
    <location>
        <begin position="27"/>
        <end position="49"/>
    </location>
</feature>
<dbReference type="Proteomes" id="UP000646484">
    <property type="component" value="Unassembled WGS sequence"/>
</dbReference>
<dbReference type="PANTHER" id="PTHR14969">
    <property type="entry name" value="SPHINGOSINE-1-PHOSPHATE PHOSPHOHYDROLASE"/>
    <property type="match status" value="1"/>
</dbReference>
<evidence type="ECO:0000259" key="2">
    <source>
        <dbReference type="SMART" id="SM00014"/>
    </source>
</evidence>
<dbReference type="InterPro" id="IPR036938">
    <property type="entry name" value="PAP2/HPO_sf"/>
</dbReference>
<dbReference type="RefSeq" id="WP_186976591.1">
    <property type="nucleotide sequence ID" value="NZ_JACOOH010000005.1"/>
</dbReference>
<dbReference type="PANTHER" id="PTHR14969:SF13">
    <property type="entry name" value="AT30094P"/>
    <property type="match status" value="1"/>
</dbReference>
<dbReference type="CDD" id="cd03395">
    <property type="entry name" value="PAP2_like_4"/>
    <property type="match status" value="1"/>
</dbReference>
<dbReference type="Gene3D" id="1.20.144.10">
    <property type="entry name" value="Phosphatidic acid phosphatase type 2/haloperoxidase"/>
    <property type="match status" value="1"/>
</dbReference>
<keyword evidence="1" id="KW-1133">Transmembrane helix</keyword>
<evidence type="ECO:0000313" key="3">
    <source>
        <dbReference type="EMBL" id="MBC5622118.1"/>
    </source>
</evidence>
<evidence type="ECO:0000313" key="4">
    <source>
        <dbReference type="Proteomes" id="UP000646484"/>
    </source>
</evidence>
<feature type="transmembrane region" description="Helical" evidence="1">
    <location>
        <begin position="109"/>
        <end position="130"/>
    </location>
</feature>
<organism evidence="3 4">
    <name type="scientific">Butyricimonas hominis</name>
    <dbReference type="NCBI Taxonomy" id="2763032"/>
    <lineage>
        <taxon>Bacteria</taxon>
        <taxon>Pseudomonadati</taxon>
        <taxon>Bacteroidota</taxon>
        <taxon>Bacteroidia</taxon>
        <taxon>Bacteroidales</taxon>
        <taxon>Odoribacteraceae</taxon>
        <taxon>Butyricimonas</taxon>
    </lineage>
</organism>
<keyword evidence="4" id="KW-1185">Reference proteome</keyword>
<reference evidence="3 4" key="1">
    <citation type="submission" date="2020-08" db="EMBL/GenBank/DDBJ databases">
        <title>Genome public.</title>
        <authorList>
            <person name="Liu C."/>
            <person name="Sun Q."/>
        </authorList>
    </citation>
    <scope>NUCLEOTIDE SEQUENCE [LARGE SCALE GENOMIC DNA]</scope>
    <source>
        <strain evidence="3 4">NSJ-56</strain>
    </source>
</reference>
<feature type="transmembrane region" description="Helical" evidence="1">
    <location>
        <begin position="137"/>
        <end position="155"/>
    </location>
</feature>
<feature type="transmembrane region" description="Helical" evidence="1">
    <location>
        <begin position="161"/>
        <end position="179"/>
    </location>
</feature>
<keyword evidence="1" id="KW-0472">Membrane</keyword>
<feature type="transmembrane region" description="Helical" evidence="1">
    <location>
        <begin position="56"/>
        <end position="79"/>
    </location>
</feature>
<name>A0ABR7D2D9_9BACT</name>
<evidence type="ECO:0000256" key="1">
    <source>
        <dbReference type="SAM" id="Phobius"/>
    </source>
</evidence>
<dbReference type="Pfam" id="PF01569">
    <property type="entry name" value="PAP2"/>
    <property type="match status" value="1"/>
</dbReference>
<protein>
    <submittedName>
        <fullName evidence="3">Phosphatase PAP2 family protein</fullName>
    </submittedName>
</protein>
<dbReference type="InterPro" id="IPR000326">
    <property type="entry name" value="PAP2/HPO"/>
</dbReference>
<keyword evidence="1" id="KW-0812">Transmembrane</keyword>
<proteinExistence type="predicted"/>
<sequence length="234" mass="26669">MLESLQSLDQTIFLALNALHTPYLDSFMYIFTGKLVWIPLYASILYVLCRNFNPRMAIFTAIMFALLILIADQTCSSILRPIFERPRPSRNPEIADIVHLVNGRRGGKFGFPSCHAANTFALACFTMLLFKNRAVTTFFMLWAIVTCYTRIYVGVHYPGDLLFGTAVGFAAGFITYGIYRFSLRVNGIASVLHYQENRALVKRPRNMTHTSVIIYTGLLTIACFAIYCIWWRTN</sequence>
<comment type="caution">
    <text evidence="3">The sequence shown here is derived from an EMBL/GenBank/DDBJ whole genome shotgun (WGS) entry which is preliminary data.</text>
</comment>